<dbReference type="RefSeq" id="XP_014676492.1">
    <property type="nucleotide sequence ID" value="XM_014821006.1"/>
</dbReference>
<gene>
    <name evidence="2" type="primary">LOC106816405</name>
</gene>
<reference evidence="2" key="1">
    <citation type="submission" date="2025-08" db="UniProtKB">
        <authorList>
            <consortium name="RefSeq"/>
        </authorList>
    </citation>
    <scope>IDENTIFICATION</scope>
</reference>
<organism evidence="1 2">
    <name type="scientific">Priapulus caudatus</name>
    <name type="common">Priapulid worm</name>
    <dbReference type="NCBI Taxonomy" id="37621"/>
    <lineage>
        <taxon>Eukaryota</taxon>
        <taxon>Metazoa</taxon>
        <taxon>Ecdysozoa</taxon>
        <taxon>Scalidophora</taxon>
        <taxon>Priapulida</taxon>
        <taxon>Priapulimorpha</taxon>
        <taxon>Priapulimorphida</taxon>
        <taxon>Priapulidae</taxon>
        <taxon>Priapulus</taxon>
    </lineage>
</organism>
<protein>
    <submittedName>
        <fullName evidence="2">Uncharacterized protein LOC106816405</fullName>
    </submittedName>
</protein>
<dbReference type="GeneID" id="106816405"/>
<accession>A0ABM1EWC1</accession>
<proteinExistence type="predicted"/>
<name>A0ABM1EWC1_PRICU</name>
<sequence length="245" mass="27424">MESKYIASLPDGFYDPISSPIKKMSVLTKQVKSNQARPVIDLENMFLRLLMIGQQRQMELGPLFAYELCAVPSSLIDEHGYLRKGNKSGLVKLLGVREVLPSATDIVIVDVSQLFYHIMWPHGGSPSDLIASIQCRLSRYPDGIAKIIVFDKYQDVSAKDHERMRRAGKVIIDYKLSITSYLPKIAAIMKSKNNKQRLASVLCTFNVGENATIDTRDNGVFCHDEADITMISYVLMAANYGQGMI</sequence>
<evidence type="ECO:0000313" key="1">
    <source>
        <dbReference type="Proteomes" id="UP000695022"/>
    </source>
</evidence>
<keyword evidence="1" id="KW-1185">Reference proteome</keyword>
<dbReference type="Proteomes" id="UP000695022">
    <property type="component" value="Unplaced"/>
</dbReference>
<evidence type="ECO:0000313" key="2">
    <source>
        <dbReference type="RefSeq" id="XP_014676492.1"/>
    </source>
</evidence>